<keyword evidence="4 6" id="KW-1133">Transmembrane helix</keyword>
<dbReference type="Pfam" id="PF03553">
    <property type="entry name" value="Na_H_antiporter"/>
    <property type="match status" value="1"/>
</dbReference>
<dbReference type="AlphaFoldDB" id="A0A3A9AJN5"/>
<feature type="transmembrane region" description="Helical" evidence="6">
    <location>
        <begin position="182"/>
        <end position="205"/>
    </location>
</feature>
<keyword evidence="7" id="KW-0732">Signal</keyword>
<dbReference type="Proteomes" id="UP000280696">
    <property type="component" value="Unassembled WGS sequence"/>
</dbReference>
<evidence type="ECO:0000256" key="6">
    <source>
        <dbReference type="SAM" id="Phobius"/>
    </source>
</evidence>
<reference evidence="9 10" key="1">
    <citation type="submission" date="2018-09" db="EMBL/GenBank/DDBJ databases">
        <title>Murine metabolic-syndrome-specific gut microbial biobank.</title>
        <authorList>
            <person name="Liu C."/>
        </authorList>
    </citation>
    <scope>NUCLEOTIDE SEQUENCE [LARGE SCALE GENOMIC DNA]</scope>
    <source>
        <strain evidence="9 10">0.1xD8-82</strain>
    </source>
</reference>
<dbReference type="GO" id="GO:0005886">
    <property type="term" value="C:plasma membrane"/>
    <property type="evidence" value="ECO:0007669"/>
    <property type="project" value="UniProtKB-SubCell"/>
</dbReference>
<protein>
    <submittedName>
        <fullName evidence="9">Na+/H+ antiporter NhaC family protein</fullName>
    </submittedName>
</protein>
<evidence type="ECO:0000256" key="2">
    <source>
        <dbReference type="ARBA" id="ARBA00022475"/>
    </source>
</evidence>
<evidence type="ECO:0000256" key="7">
    <source>
        <dbReference type="SAM" id="SignalP"/>
    </source>
</evidence>
<feature type="transmembrane region" description="Helical" evidence="6">
    <location>
        <begin position="38"/>
        <end position="57"/>
    </location>
</feature>
<feature type="transmembrane region" description="Helical" evidence="6">
    <location>
        <begin position="422"/>
        <end position="439"/>
    </location>
</feature>
<gene>
    <name evidence="9" type="ORF">D7V94_09995</name>
</gene>
<proteinExistence type="predicted"/>
<keyword evidence="2" id="KW-1003">Cell membrane</keyword>
<feature type="transmembrane region" description="Helical" evidence="6">
    <location>
        <begin position="489"/>
        <end position="508"/>
    </location>
</feature>
<keyword evidence="5 6" id="KW-0472">Membrane</keyword>
<feature type="transmembrane region" description="Helical" evidence="6">
    <location>
        <begin position="514"/>
        <end position="532"/>
    </location>
</feature>
<feature type="domain" description="Na+/H+ antiporter NhaC-like C-terminal" evidence="8">
    <location>
        <begin position="216"/>
        <end position="506"/>
    </location>
</feature>
<organism evidence="9 10">
    <name type="scientific">Parablautia intestinalis</name>
    <dbReference type="NCBI Taxonomy" id="2320100"/>
    <lineage>
        <taxon>Bacteria</taxon>
        <taxon>Bacillati</taxon>
        <taxon>Bacillota</taxon>
        <taxon>Clostridia</taxon>
        <taxon>Lachnospirales</taxon>
        <taxon>Lachnospiraceae</taxon>
        <taxon>Parablautia</taxon>
    </lineage>
</organism>
<keyword evidence="10" id="KW-1185">Reference proteome</keyword>
<evidence type="ECO:0000256" key="3">
    <source>
        <dbReference type="ARBA" id="ARBA00022692"/>
    </source>
</evidence>
<feature type="transmembrane region" description="Helical" evidence="6">
    <location>
        <begin position="225"/>
        <end position="244"/>
    </location>
</feature>
<feature type="transmembrane region" description="Helical" evidence="6">
    <location>
        <begin position="282"/>
        <end position="302"/>
    </location>
</feature>
<evidence type="ECO:0000256" key="5">
    <source>
        <dbReference type="ARBA" id="ARBA00023136"/>
    </source>
</evidence>
<feature type="transmembrane region" description="Helical" evidence="6">
    <location>
        <begin position="64"/>
        <end position="81"/>
    </location>
</feature>
<evidence type="ECO:0000259" key="8">
    <source>
        <dbReference type="Pfam" id="PF03553"/>
    </source>
</evidence>
<evidence type="ECO:0000256" key="1">
    <source>
        <dbReference type="ARBA" id="ARBA00004651"/>
    </source>
</evidence>
<evidence type="ECO:0000313" key="9">
    <source>
        <dbReference type="EMBL" id="RKI91587.1"/>
    </source>
</evidence>
<dbReference type="PANTHER" id="PTHR43478">
    <property type="entry name" value="NA+/H+ ANTIPORTER-RELATED"/>
    <property type="match status" value="1"/>
</dbReference>
<evidence type="ECO:0000256" key="4">
    <source>
        <dbReference type="ARBA" id="ARBA00022989"/>
    </source>
</evidence>
<feature type="transmembrane region" description="Helical" evidence="6">
    <location>
        <begin position="322"/>
        <end position="342"/>
    </location>
</feature>
<accession>A0A3A9AJN5</accession>
<keyword evidence="3 6" id="KW-0812">Transmembrane</keyword>
<dbReference type="PANTHER" id="PTHR43478:SF1">
    <property type="entry name" value="NA+_H+ ANTIPORTER NHAC-LIKE C-TERMINAL DOMAIN-CONTAINING PROTEIN"/>
    <property type="match status" value="1"/>
</dbReference>
<dbReference type="RefSeq" id="WP_120469307.1">
    <property type="nucleotide sequence ID" value="NZ_RAYQ01000009.1"/>
</dbReference>
<feature type="chain" id="PRO_5017189942" evidence="7">
    <location>
        <begin position="29"/>
        <end position="538"/>
    </location>
</feature>
<feature type="transmembrane region" description="Helical" evidence="6">
    <location>
        <begin position="101"/>
        <end position="119"/>
    </location>
</feature>
<name>A0A3A9AJN5_9FIRM</name>
<dbReference type="OrthoDB" id="9762978at2"/>
<dbReference type="InterPro" id="IPR018461">
    <property type="entry name" value="Na/H_Antiport_NhaC-like_C"/>
</dbReference>
<comment type="subcellular location">
    <subcellularLocation>
        <location evidence="1">Cell membrane</location>
        <topology evidence="1">Multi-pass membrane protein</topology>
    </subcellularLocation>
</comment>
<sequence length="538" mass="57026">MKKLKRALIAGTAVLSLCFLVMPMAVLAAQEGTELPSMYATFWALVPPIVAIVLALITKEVYSSLFVGILVGGLFYSGFDFEGTFTHIFNDGFVAVLSDSYNVGILIFLVILGAMVSLMNRAGGSAAFGHFAKQKIKNRAGAQLATVALGVLIFIDDYFNCLTVGSVMKPVTDEHRISRAKLAYLIDATAAPICIIAPISSWAAAVSGFVEGEDGFSIFIRAIPYNYYALLTLVMMIAIILLNIDFGSMMTHEKNALKGDLFTSGKAASKAENIPVNSRGKVIDLVIPIVTLIISCVIGMIYTGGFFQGESFVAAFSNSDASVGLALGSIFAIIITIIIYLIRRVLTFSECMDCLPEGFKAMVPAILILTFAWTLKAMTDSLGAAKFVAAAMEGSAMGLMNFLPAIIFLVGCFLAFSTGTSWGTFGILIPIVVAVFANSNPQLMIISISACMAGAVCGDHCSPISDTTIMASAGAQCDHVNHVTTQLPYALLAAAVSFITYIIAGFVQNPWLPLPLGILLLIASLLIIRAAGPKQAEG</sequence>
<comment type="caution">
    <text evidence="9">The sequence shown here is derived from an EMBL/GenBank/DDBJ whole genome shotgun (WGS) entry which is preliminary data.</text>
</comment>
<dbReference type="EMBL" id="RAYQ01000009">
    <property type="protein sequence ID" value="RKI91587.1"/>
    <property type="molecule type" value="Genomic_DNA"/>
</dbReference>
<feature type="transmembrane region" description="Helical" evidence="6">
    <location>
        <begin position="396"/>
        <end position="416"/>
    </location>
</feature>
<feature type="signal peptide" evidence="7">
    <location>
        <begin position="1"/>
        <end position="28"/>
    </location>
</feature>
<evidence type="ECO:0000313" key="10">
    <source>
        <dbReference type="Proteomes" id="UP000280696"/>
    </source>
</evidence>